<dbReference type="Gene3D" id="2.60.120.590">
    <property type="entry name" value="Alpha-ketoglutarate-dependent dioxygenase AlkB-like"/>
    <property type="match status" value="1"/>
</dbReference>
<dbReference type="OrthoDB" id="190276at2"/>
<dbReference type="PANTHER" id="PTHR31212">
    <property type="entry name" value="ALPHA-KETOGLUTARATE-DEPENDENT DIOXYGENASE ALKB HOMOLOG 3"/>
    <property type="match status" value="1"/>
</dbReference>
<evidence type="ECO:0000313" key="3">
    <source>
        <dbReference type="Proteomes" id="UP000244168"/>
    </source>
</evidence>
<organism evidence="2 3">
    <name type="scientific">Mucilaginibacter yixingensis</name>
    <dbReference type="NCBI Taxonomy" id="1295612"/>
    <lineage>
        <taxon>Bacteria</taxon>
        <taxon>Pseudomonadati</taxon>
        <taxon>Bacteroidota</taxon>
        <taxon>Sphingobacteriia</taxon>
        <taxon>Sphingobacteriales</taxon>
        <taxon>Sphingobacteriaceae</taxon>
        <taxon>Mucilaginibacter</taxon>
    </lineage>
</organism>
<dbReference type="PROSITE" id="PS51471">
    <property type="entry name" value="FE2OG_OXY"/>
    <property type="match status" value="1"/>
</dbReference>
<accession>A0A2T5JE83</accession>
<sequence length="204" mass="23635">MTQTHLLAGLLPNSGLPEEQVDYRPGVFSAEESRQFMAHLIHRVPWQQKSQLLYGKEVITPRLTACYGNPDVDYSLTGKGLRPLAWTPELLQIKDRIEPFSGAKFDSVLLNYYRDGNDSVSWHTDNDGVPGKNWIVASVSFGQARRFEFRLREDHRVKYTVELENGSYLLMKGGFQEYWQHRVPKSKQPMQARINLTFRVLHRN</sequence>
<evidence type="ECO:0000259" key="1">
    <source>
        <dbReference type="PROSITE" id="PS51471"/>
    </source>
</evidence>
<feature type="domain" description="Fe2OG dioxygenase" evidence="1">
    <location>
        <begin position="104"/>
        <end position="202"/>
    </location>
</feature>
<dbReference type="AlphaFoldDB" id="A0A2T5JE83"/>
<dbReference type="InterPro" id="IPR027450">
    <property type="entry name" value="AlkB-like"/>
</dbReference>
<name>A0A2T5JE83_9SPHI</name>
<gene>
    <name evidence="2" type="ORF">C8P68_102909</name>
</gene>
<keyword evidence="2" id="KW-0560">Oxidoreductase</keyword>
<protein>
    <submittedName>
        <fullName evidence="2">Alkylated DNA repair dioxygenase AlkB</fullName>
    </submittedName>
</protein>
<dbReference type="Pfam" id="PF13532">
    <property type="entry name" value="2OG-FeII_Oxy_2"/>
    <property type="match status" value="1"/>
</dbReference>
<dbReference type="EMBL" id="QAOQ01000002">
    <property type="protein sequence ID" value="PTR00077.1"/>
    <property type="molecule type" value="Genomic_DNA"/>
</dbReference>
<dbReference type="GO" id="GO:0006307">
    <property type="term" value="P:DNA alkylation repair"/>
    <property type="evidence" value="ECO:0007669"/>
    <property type="project" value="InterPro"/>
</dbReference>
<proteinExistence type="predicted"/>
<dbReference type="RefSeq" id="WP_107827969.1">
    <property type="nucleotide sequence ID" value="NZ_CP160205.1"/>
</dbReference>
<reference evidence="2 3" key="1">
    <citation type="submission" date="2018-04" db="EMBL/GenBank/DDBJ databases">
        <title>Genomic Encyclopedia of Archaeal and Bacterial Type Strains, Phase II (KMG-II): from individual species to whole genera.</title>
        <authorList>
            <person name="Goeker M."/>
        </authorList>
    </citation>
    <scope>NUCLEOTIDE SEQUENCE [LARGE SCALE GENOMIC DNA]</scope>
    <source>
        <strain evidence="2 3">DSM 26809</strain>
    </source>
</reference>
<dbReference type="Proteomes" id="UP000244168">
    <property type="component" value="Unassembled WGS sequence"/>
</dbReference>
<comment type="caution">
    <text evidence="2">The sequence shown here is derived from an EMBL/GenBank/DDBJ whole genome shotgun (WGS) entry which is preliminary data.</text>
</comment>
<keyword evidence="2" id="KW-0223">Dioxygenase</keyword>
<dbReference type="InterPro" id="IPR037151">
    <property type="entry name" value="AlkB-like_sf"/>
</dbReference>
<dbReference type="SUPFAM" id="SSF51197">
    <property type="entry name" value="Clavaminate synthase-like"/>
    <property type="match status" value="1"/>
</dbReference>
<keyword evidence="3" id="KW-1185">Reference proteome</keyword>
<dbReference type="InterPro" id="IPR005123">
    <property type="entry name" value="Oxoglu/Fe-dep_dioxygenase_dom"/>
</dbReference>
<dbReference type="InterPro" id="IPR032854">
    <property type="entry name" value="ALKBH3"/>
</dbReference>
<dbReference type="PANTHER" id="PTHR31212:SF4">
    <property type="entry name" value="ALPHA-KETOGLUTARATE-DEPENDENT DIOXYGENASE ALKB HOMOLOG 3"/>
    <property type="match status" value="1"/>
</dbReference>
<evidence type="ECO:0000313" key="2">
    <source>
        <dbReference type="EMBL" id="PTR00077.1"/>
    </source>
</evidence>
<dbReference type="GO" id="GO:0051213">
    <property type="term" value="F:dioxygenase activity"/>
    <property type="evidence" value="ECO:0007669"/>
    <property type="project" value="UniProtKB-KW"/>
</dbReference>